<keyword evidence="2" id="KW-1133">Transmembrane helix</keyword>
<dbReference type="Proteomes" id="UP000286931">
    <property type="component" value="Unassembled WGS sequence"/>
</dbReference>
<proteinExistence type="predicted"/>
<gene>
    <name evidence="3" type="ORF">EHYA_00148</name>
</gene>
<feature type="region of interest" description="Disordered" evidence="1">
    <location>
        <begin position="16"/>
        <end position="39"/>
    </location>
</feature>
<reference evidence="3 4" key="1">
    <citation type="submission" date="2018-12" db="EMBL/GenBank/DDBJ databases">
        <title>Draft genome sequence of Embleya hyalina NBRC 13850T.</title>
        <authorList>
            <person name="Komaki H."/>
            <person name="Hosoyama A."/>
            <person name="Kimura A."/>
            <person name="Ichikawa N."/>
            <person name="Tamura T."/>
        </authorList>
    </citation>
    <scope>NUCLEOTIDE SEQUENCE [LARGE SCALE GENOMIC DNA]</scope>
    <source>
        <strain evidence="3 4">NBRC 13850</strain>
    </source>
</reference>
<organism evidence="3 4">
    <name type="scientific">Embleya hyalina</name>
    <dbReference type="NCBI Taxonomy" id="516124"/>
    <lineage>
        <taxon>Bacteria</taxon>
        <taxon>Bacillati</taxon>
        <taxon>Actinomycetota</taxon>
        <taxon>Actinomycetes</taxon>
        <taxon>Kitasatosporales</taxon>
        <taxon>Streptomycetaceae</taxon>
        <taxon>Embleya</taxon>
    </lineage>
</organism>
<feature type="transmembrane region" description="Helical" evidence="2">
    <location>
        <begin position="86"/>
        <end position="108"/>
    </location>
</feature>
<sequence length="109" mass="11567">MKSTLLNSFHDLHLWVTDDKSPPPEPPGKNMPTPKNYTPPGSLTDGIAKVAGLVSYGILAFSFLVALVCTGMIWKAHKDGGQASFVGLGMAMLTVIVSGSLATIFNYIT</sequence>
<name>A0A401YD40_9ACTN</name>
<evidence type="ECO:0000256" key="1">
    <source>
        <dbReference type="SAM" id="MobiDB-lite"/>
    </source>
</evidence>
<keyword evidence="4" id="KW-1185">Reference proteome</keyword>
<dbReference type="AlphaFoldDB" id="A0A401YD40"/>
<accession>A0A401YD40</accession>
<protein>
    <submittedName>
        <fullName evidence="3">Uncharacterized protein</fullName>
    </submittedName>
</protein>
<evidence type="ECO:0000313" key="4">
    <source>
        <dbReference type="Proteomes" id="UP000286931"/>
    </source>
</evidence>
<keyword evidence="2" id="KW-0472">Membrane</keyword>
<comment type="caution">
    <text evidence="3">The sequence shown here is derived from an EMBL/GenBank/DDBJ whole genome shotgun (WGS) entry which is preliminary data.</text>
</comment>
<feature type="transmembrane region" description="Helical" evidence="2">
    <location>
        <begin position="53"/>
        <end position="74"/>
    </location>
</feature>
<evidence type="ECO:0000256" key="2">
    <source>
        <dbReference type="SAM" id="Phobius"/>
    </source>
</evidence>
<evidence type="ECO:0000313" key="3">
    <source>
        <dbReference type="EMBL" id="GCD92510.1"/>
    </source>
</evidence>
<keyword evidence="2" id="KW-0812">Transmembrane</keyword>
<dbReference type="EMBL" id="BIFH01000013">
    <property type="protein sequence ID" value="GCD92510.1"/>
    <property type="molecule type" value="Genomic_DNA"/>
</dbReference>